<evidence type="ECO:0000256" key="4">
    <source>
        <dbReference type="ARBA" id="ARBA00022917"/>
    </source>
</evidence>
<dbReference type="InterPro" id="IPR000795">
    <property type="entry name" value="T_Tr_GTP-bd_dom"/>
</dbReference>
<dbReference type="GO" id="GO:0005525">
    <property type="term" value="F:GTP binding"/>
    <property type="evidence" value="ECO:0007669"/>
    <property type="project" value="UniProtKB-KW"/>
</dbReference>
<dbReference type="SUPFAM" id="SSF46785">
    <property type="entry name" value="Winged helix' DNA-binding domain"/>
    <property type="match status" value="3"/>
</dbReference>
<keyword evidence="8" id="KW-1185">Reference proteome</keyword>
<dbReference type="GO" id="GO:0003746">
    <property type="term" value="F:translation elongation factor activity"/>
    <property type="evidence" value="ECO:0007669"/>
    <property type="project" value="UniProtKB-KW"/>
</dbReference>
<dbReference type="InterPro" id="IPR057335">
    <property type="entry name" value="Beta-barrel_SelB"/>
</dbReference>
<dbReference type="SUPFAM" id="SSF50447">
    <property type="entry name" value="Translation proteins"/>
    <property type="match status" value="1"/>
</dbReference>
<dbReference type="NCBIfam" id="TIGR00475">
    <property type="entry name" value="selB"/>
    <property type="match status" value="1"/>
</dbReference>
<reference evidence="8" key="1">
    <citation type="journal article" date="2017" name="Biotechnol. Biofuels">
        <title>Evaluation of environmental bacterial communities as a factor affecting the growth of duckweed Lemna minor.</title>
        <authorList>
            <person name="Ishizawa H."/>
            <person name="Kuroda M."/>
            <person name="Morikawa M."/>
            <person name="Ike M."/>
        </authorList>
    </citation>
    <scope>NUCLEOTIDE SEQUENCE [LARGE SCALE GENOMIC DNA]</scope>
    <source>
        <strain evidence="8">H3</strain>
    </source>
</reference>
<dbReference type="AlphaFoldDB" id="A0A3G9GCE3"/>
<dbReference type="Pfam" id="PF09107">
    <property type="entry name" value="WHD_3rd_SelB"/>
    <property type="match status" value="1"/>
</dbReference>
<dbReference type="Pfam" id="PF25461">
    <property type="entry name" value="Beta-barrel_SelB"/>
    <property type="match status" value="1"/>
</dbReference>
<dbReference type="GO" id="GO:0003723">
    <property type="term" value="F:RNA binding"/>
    <property type="evidence" value="ECO:0007669"/>
    <property type="project" value="InterPro"/>
</dbReference>
<dbReference type="PANTHER" id="PTHR43721">
    <property type="entry name" value="ELONGATION FACTOR TU-RELATED"/>
    <property type="match status" value="1"/>
</dbReference>
<evidence type="ECO:0000256" key="2">
    <source>
        <dbReference type="ARBA" id="ARBA00022490"/>
    </source>
</evidence>
<evidence type="ECO:0000259" key="6">
    <source>
        <dbReference type="PROSITE" id="PS51722"/>
    </source>
</evidence>
<comment type="subcellular location">
    <subcellularLocation>
        <location evidence="1">Cytoplasm</location>
    </subcellularLocation>
</comment>
<evidence type="ECO:0000313" key="8">
    <source>
        <dbReference type="Proteomes" id="UP000198290"/>
    </source>
</evidence>
<organism evidence="7 8">
    <name type="scientific">Aquitalea magnusonii</name>
    <dbReference type="NCBI Taxonomy" id="332411"/>
    <lineage>
        <taxon>Bacteria</taxon>
        <taxon>Pseudomonadati</taxon>
        <taxon>Pseudomonadota</taxon>
        <taxon>Betaproteobacteria</taxon>
        <taxon>Neisseriales</taxon>
        <taxon>Chromobacteriaceae</taxon>
        <taxon>Aquitalea</taxon>
    </lineage>
</organism>
<dbReference type="PANTHER" id="PTHR43721:SF9">
    <property type="entry name" value="GTP-BINDING PROTEIN 1"/>
    <property type="match status" value="1"/>
</dbReference>
<dbReference type="Pfam" id="PF09106">
    <property type="entry name" value="WHD_2nd_SelB"/>
    <property type="match status" value="1"/>
</dbReference>
<dbReference type="Gene3D" id="1.10.10.10">
    <property type="entry name" value="Winged helix-like DNA-binding domain superfamily/Winged helix DNA-binding domain"/>
    <property type="match status" value="3"/>
</dbReference>
<dbReference type="Proteomes" id="UP000198290">
    <property type="component" value="Chromosome"/>
</dbReference>
<keyword evidence="4" id="KW-0648">Protein biosynthesis</keyword>
<evidence type="ECO:0000313" key="7">
    <source>
        <dbReference type="EMBL" id="BBF83881.1"/>
    </source>
</evidence>
<dbReference type="InterPro" id="IPR031157">
    <property type="entry name" value="G_TR_CS"/>
</dbReference>
<dbReference type="Gene3D" id="2.40.30.10">
    <property type="entry name" value="Translation factors"/>
    <property type="match status" value="1"/>
</dbReference>
<dbReference type="GO" id="GO:0003924">
    <property type="term" value="F:GTPase activity"/>
    <property type="evidence" value="ECO:0007669"/>
    <property type="project" value="InterPro"/>
</dbReference>
<dbReference type="Gene3D" id="3.40.50.300">
    <property type="entry name" value="P-loop containing nucleotide triphosphate hydrolases"/>
    <property type="match status" value="1"/>
</dbReference>
<name>A0A3G9GCE3_9NEIS</name>
<dbReference type="InterPro" id="IPR004535">
    <property type="entry name" value="Transl_elong_SelB"/>
</dbReference>
<protein>
    <submittedName>
        <fullName evidence="7">Selenocysteine-specific translation elongation factor</fullName>
    </submittedName>
</protein>
<dbReference type="InterPro" id="IPR009000">
    <property type="entry name" value="Transl_B-barrel_sf"/>
</dbReference>
<dbReference type="InterPro" id="IPR009001">
    <property type="entry name" value="Transl_elong_EF1A/Init_IF2_C"/>
</dbReference>
<dbReference type="Pfam" id="PF00009">
    <property type="entry name" value="GTP_EFTU"/>
    <property type="match status" value="1"/>
</dbReference>
<dbReference type="PROSITE" id="PS51722">
    <property type="entry name" value="G_TR_2"/>
    <property type="match status" value="1"/>
</dbReference>
<dbReference type="InterPro" id="IPR048931">
    <property type="entry name" value="WHD_2nd_SelB_bact"/>
</dbReference>
<evidence type="ECO:0000256" key="3">
    <source>
        <dbReference type="ARBA" id="ARBA00022741"/>
    </source>
</evidence>
<dbReference type="InterPro" id="IPR036388">
    <property type="entry name" value="WH-like_DNA-bd_sf"/>
</dbReference>
<dbReference type="EMBL" id="AP018823">
    <property type="protein sequence ID" value="BBF83881.1"/>
    <property type="molecule type" value="Genomic_DNA"/>
</dbReference>
<proteinExistence type="predicted"/>
<evidence type="ECO:0000256" key="5">
    <source>
        <dbReference type="ARBA" id="ARBA00023134"/>
    </source>
</evidence>
<keyword evidence="7" id="KW-0251">Elongation factor</keyword>
<dbReference type="InterPro" id="IPR015191">
    <property type="entry name" value="SelB_WHD4"/>
</dbReference>
<evidence type="ECO:0000256" key="1">
    <source>
        <dbReference type="ARBA" id="ARBA00004496"/>
    </source>
</evidence>
<keyword evidence="3" id="KW-0547">Nucleotide-binding</keyword>
<dbReference type="KEGG" id="amah:DLM_0199"/>
<gene>
    <name evidence="7" type="ORF">DLM_0199</name>
</gene>
<dbReference type="CDD" id="cd15491">
    <property type="entry name" value="selB_III"/>
    <property type="match status" value="1"/>
</dbReference>
<keyword evidence="2" id="KW-0963">Cytoplasm</keyword>
<dbReference type="GO" id="GO:0005737">
    <property type="term" value="C:cytoplasm"/>
    <property type="evidence" value="ECO:0007669"/>
    <property type="project" value="UniProtKB-SubCell"/>
</dbReference>
<accession>A0A3G9GCE3</accession>
<dbReference type="InterPro" id="IPR036390">
    <property type="entry name" value="WH_DNA-bd_sf"/>
</dbReference>
<dbReference type="CDD" id="cd04171">
    <property type="entry name" value="SelB"/>
    <property type="match status" value="1"/>
</dbReference>
<dbReference type="InterPro" id="IPR027417">
    <property type="entry name" value="P-loop_NTPase"/>
</dbReference>
<dbReference type="InterPro" id="IPR050055">
    <property type="entry name" value="EF-Tu_GTPase"/>
</dbReference>
<dbReference type="InterPro" id="IPR015190">
    <property type="entry name" value="Elong_fac_SelB-wing-hlx_typ-2"/>
</dbReference>
<dbReference type="CDD" id="cd03696">
    <property type="entry name" value="SelB_II"/>
    <property type="match status" value="1"/>
</dbReference>
<dbReference type="Pfam" id="PF21214">
    <property type="entry name" value="WHD_2nd_SelB_bact"/>
    <property type="match status" value="1"/>
</dbReference>
<reference evidence="7 8" key="2">
    <citation type="journal article" date="2017" name="Genome Announc.">
        <title>Draft genome sequence of Aquitalea magnusonii strain H3, a plant growth-promoting bacterium of duckweed Lemna minor.</title>
        <authorList>
            <person name="Ishizawa H."/>
            <person name="Kuroda M."/>
            <person name="Ike M."/>
        </authorList>
    </citation>
    <scope>NUCLEOTIDE SEQUENCE [LARGE SCALE GENOMIC DNA]</scope>
    <source>
        <strain evidence="7 8">H3</strain>
    </source>
</reference>
<dbReference type="OrthoDB" id="9803139at2"/>
<feature type="domain" description="Tr-type G" evidence="6">
    <location>
        <begin position="1"/>
        <end position="172"/>
    </location>
</feature>
<dbReference type="SUPFAM" id="SSF52540">
    <property type="entry name" value="P-loop containing nucleoside triphosphate hydrolases"/>
    <property type="match status" value="1"/>
</dbReference>
<dbReference type="GO" id="GO:0001514">
    <property type="term" value="P:selenocysteine incorporation"/>
    <property type="evidence" value="ECO:0007669"/>
    <property type="project" value="InterPro"/>
</dbReference>
<dbReference type="PROSITE" id="PS00301">
    <property type="entry name" value="G_TR_1"/>
    <property type="match status" value="1"/>
</dbReference>
<dbReference type="SUPFAM" id="SSF50465">
    <property type="entry name" value="EF-Tu/eEF-1alpha/eIF2-gamma C-terminal domain"/>
    <property type="match status" value="1"/>
</dbReference>
<dbReference type="RefSeq" id="WP_089083974.1">
    <property type="nucleotide sequence ID" value="NZ_AP018823.1"/>
</dbReference>
<keyword evidence="5" id="KW-0342">GTP-binding</keyword>
<sequence>MIFATAGHVDHGKTALLTALTGQNADRLPEEKKRGMTIDLGYVYLPLADGRVAGFIDVPGHEKFLANMLCGLSGIPHALLIVATDDGIMPQTREHLAILQLSGIPQLSVVISKCDLADSRRQQAVAKDIRQLLAASPWPDAPLFPVSSHSGAGIAPLRQHLLQHLSALPSPAGQRFRLAIDRAFSLSGAGLVVTGTALGGQVQLGDRLWLSGKDEPLRVRSLHVQNTAAQSGQAGQRIALNLTGDIEKKDIQRGDWLFSTTAPAPSSRITVSVQAIAPLRHWQALHIHHAARHITGRLALLNRSQLAAGETALAELVLDQPLWMVCGDRLILRDASARDTLAGARLLELQVPGRGKRQPARLAYLQQLQHATLTPADRLQLQSRQQTVVLQDFAWDMQLDEPALQQLLQASPGQQVAGRFYHLQHWEAMQDTLLQRLAMLHQQQPDQLGASRGRLRRLALPTEPESTLNLLVEQLLQQGRLLQTRGWLHLPQHVLAFTPQEEQHWQRLSSCFVGSEAHWVRDLADTLGDDEGETRRLLHKAARLGHVVAVVQDRYFSSASMQAMADIIRQLCQQHGHADAAAFRNQLGCGRKLAIQILEFYDRTGFTRRLGDRHLLRENLLFSSSQTTAAQHAFPPT</sequence>
<reference evidence="8" key="3">
    <citation type="journal article" date="2017" name="Plant Physiol. Biochem.">
        <title>Differential oxidative and antioxidative response of duckweed Lemna minor toward plant growth promoting/inhibiting bacteria.</title>
        <authorList>
            <person name="Ishizawa H."/>
            <person name="Kuroda M."/>
            <person name="Morikawa M."/>
            <person name="Ike M."/>
        </authorList>
    </citation>
    <scope>NUCLEOTIDE SEQUENCE [LARGE SCALE GENOMIC DNA]</scope>
    <source>
        <strain evidence="8">H3</strain>
    </source>
</reference>